<dbReference type="OrthoDB" id="9801841at2"/>
<accession>A0A4R1EZY6</accession>
<dbReference type="InterPro" id="IPR038225">
    <property type="entry name" value="TagF_sf"/>
</dbReference>
<sequence length="249" mass="28590">MQVPKVTEETSIIGYYGKVPSKGDFITKSLPRNFTDPWDAWLREVLAHSKSELGESWMESYLTTPLYQYVLAPGICGNQTWLGVMMPSVDSVGRYFPMTICKSFPMNTNPLQLIETSRDWLKSAEDILLYCLEDDFSIEQFDEKLSALGNQNGDDSTITLKKSTMNRYEDSAWNFPVHENESLRVVYPELVNSMLNTFYPSYSVWRTFGSEKIPPSFVITEGLPPHKSVATFMDGEWDKRGWSDEQIIR</sequence>
<name>A0A4R1EZY6_9GAMM</name>
<dbReference type="Proteomes" id="UP000294887">
    <property type="component" value="Unassembled WGS sequence"/>
</dbReference>
<dbReference type="Pfam" id="PF09867">
    <property type="entry name" value="TagF_N"/>
    <property type="match status" value="1"/>
</dbReference>
<comment type="caution">
    <text evidence="1">The sequence shown here is derived from an EMBL/GenBank/DDBJ whole genome shotgun (WGS) entry which is preliminary data.</text>
</comment>
<dbReference type="InterPro" id="IPR017748">
    <property type="entry name" value="TagF"/>
</dbReference>
<evidence type="ECO:0000313" key="1">
    <source>
        <dbReference type="EMBL" id="TCJ87477.1"/>
    </source>
</evidence>
<protein>
    <submittedName>
        <fullName evidence="1">Type VI secretion system protein ImpM</fullName>
    </submittedName>
</protein>
<dbReference type="EMBL" id="SMFQ01000003">
    <property type="protein sequence ID" value="TCJ87477.1"/>
    <property type="molecule type" value="Genomic_DNA"/>
</dbReference>
<dbReference type="NCBIfam" id="TIGR03373">
    <property type="entry name" value="VI_minor_4"/>
    <property type="match status" value="1"/>
</dbReference>
<keyword evidence="2" id="KW-1185">Reference proteome</keyword>
<organism evidence="1 2">
    <name type="scientific">Cocleimonas flava</name>
    <dbReference type="NCBI Taxonomy" id="634765"/>
    <lineage>
        <taxon>Bacteria</taxon>
        <taxon>Pseudomonadati</taxon>
        <taxon>Pseudomonadota</taxon>
        <taxon>Gammaproteobacteria</taxon>
        <taxon>Thiotrichales</taxon>
        <taxon>Thiotrichaceae</taxon>
        <taxon>Cocleimonas</taxon>
    </lineage>
</organism>
<dbReference type="Gene3D" id="3.40.1730.10">
    <property type="entry name" value="pa0076 domain"/>
    <property type="match status" value="1"/>
</dbReference>
<gene>
    <name evidence="1" type="ORF">EV695_1987</name>
</gene>
<evidence type="ECO:0000313" key="2">
    <source>
        <dbReference type="Proteomes" id="UP000294887"/>
    </source>
</evidence>
<reference evidence="1 2" key="1">
    <citation type="submission" date="2019-03" db="EMBL/GenBank/DDBJ databases">
        <title>Genomic Encyclopedia of Type Strains, Phase IV (KMG-IV): sequencing the most valuable type-strain genomes for metagenomic binning, comparative biology and taxonomic classification.</title>
        <authorList>
            <person name="Goeker M."/>
        </authorList>
    </citation>
    <scope>NUCLEOTIDE SEQUENCE [LARGE SCALE GENOMIC DNA]</scope>
    <source>
        <strain evidence="1 2">DSM 24830</strain>
    </source>
</reference>
<proteinExistence type="predicted"/>
<dbReference type="AlphaFoldDB" id="A0A4R1EZY6"/>
<dbReference type="PIRSF" id="PIRSF029287">
    <property type="entry name" value="UCP029287"/>
    <property type="match status" value="1"/>
</dbReference>